<dbReference type="EMBL" id="JACXWD010000026">
    <property type="protein sequence ID" value="MBD3868276.1"/>
    <property type="molecule type" value="Genomic_DNA"/>
</dbReference>
<protein>
    <submittedName>
        <fullName evidence="3">DUF2520 domain-containing protein</fullName>
    </submittedName>
</protein>
<dbReference type="Gene3D" id="1.10.1040.20">
    <property type="entry name" value="ProC-like, C-terminal domain"/>
    <property type="match status" value="1"/>
</dbReference>
<dbReference type="PANTHER" id="PTHR40459">
    <property type="entry name" value="CONSERVED HYPOTHETICAL ALANINE AND LEUCINE RICH PROTEIN"/>
    <property type="match status" value="1"/>
</dbReference>
<dbReference type="SUPFAM" id="SSF48179">
    <property type="entry name" value="6-phosphogluconate dehydrogenase C-terminal domain-like"/>
    <property type="match status" value="1"/>
</dbReference>
<dbReference type="Gene3D" id="3.40.50.720">
    <property type="entry name" value="NAD(P)-binding Rossmann-like Domain"/>
    <property type="match status" value="1"/>
</dbReference>
<dbReference type="PANTHER" id="PTHR40459:SF1">
    <property type="entry name" value="CONSERVED HYPOTHETICAL ALANINE AND LEUCINE RICH PROTEIN"/>
    <property type="match status" value="1"/>
</dbReference>
<dbReference type="Pfam" id="PF10728">
    <property type="entry name" value="DUF2520"/>
    <property type="match status" value="1"/>
</dbReference>
<dbReference type="InterPro" id="IPR008927">
    <property type="entry name" value="6-PGluconate_DH-like_C_sf"/>
</dbReference>
<dbReference type="InterPro" id="IPR036291">
    <property type="entry name" value="NAD(P)-bd_dom_sf"/>
</dbReference>
<name>A0A8J6Y8N2_9BACT</name>
<gene>
    <name evidence="3" type="ORF">IFK94_09135</name>
</gene>
<dbReference type="InterPro" id="IPR019665">
    <property type="entry name" value="OxRdtase/DH_put_Rossmann_dom"/>
</dbReference>
<sequence length="291" mass="30413">MIPAVALIGTGRLASALAPALKGAGIRVVSVVARTESSAGRFRRQFPRLAGVTGTTLRGKPGLLLLAVPDREIEATAAVLARFPVRPDGVALHHAGGLGREVLEPLRSAGLATGVLHPLQVMGIAGHKVLEGSYARIDGEPRARRLAAELAAELGMTALKFRRRPDREALSAYHAGAALASNDLVALLSLGTDLLVASGVGRAQALDALATLAGGAIRNLREGGVPGAMTGPVARGDTVTVSAHLDRLEELSPEAREIHRLLSRRLLDLSRSGGVKERSRMGRILGRRRSS</sequence>
<dbReference type="InterPro" id="IPR037108">
    <property type="entry name" value="TM1727-like_C_sf"/>
</dbReference>
<dbReference type="Proteomes" id="UP000648239">
    <property type="component" value="Unassembled WGS sequence"/>
</dbReference>
<feature type="domain" description="DUF2520" evidence="2">
    <location>
        <begin position="135"/>
        <end position="265"/>
    </location>
</feature>
<dbReference type="InterPro" id="IPR018931">
    <property type="entry name" value="DUF2520"/>
</dbReference>
<dbReference type="Pfam" id="PF10727">
    <property type="entry name" value="Rossmann-like"/>
    <property type="match status" value="1"/>
</dbReference>
<dbReference type="SUPFAM" id="SSF51735">
    <property type="entry name" value="NAD(P)-binding Rossmann-fold domains"/>
    <property type="match status" value="1"/>
</dbReference>
<evidence type="ECO:0000313" key="3">
    <source>
        <dbReference type="EMBL" id="MBD3868276.1"/>
    </source>
</evidence>
<proteinExistence type="predicted"/>
<evidence type="ECO:0000259" key="1">
    <source>
        <dbReference type="Pfam" id="PF10727"/>
    </source>
</evidence>
<dbReference type="AlphaFoldDB" id="A0A8J6Y8N2"/>
<comment type="caution">
    <text evidence="3">The sequence shown here is derived from an EMBL/GenBank/DDBJ whole genome shotgun (WGS) entry which is preliminary data.</text>
</comment>
<reference evidence="3 4" key="1">
    <citation type="submission" date="2020-08" db="EMBL/GenBank/DDBJ databases">
        <title>Acidobacteriota in marine sediments use diverse sulfur dissimilation pathways.</title>
        <authorList>
            <person name="Wasmund K."/>
        </authorList>
    </citation>
    <scope>NUCLEOTIDE SEQUENCE [LARGE SCALE GENOMIC DNA]</scope>
    <source>
        <strain evidence="3">MAG AM4</strain>
    </source>
</reference>
<organism evidence="3 4">
    <name type="scientific">Candidatus Polarisedimenticola svalbardensis</name>
    <dbReference type="NCBI Taxonomy" id="2886004"/>
    <lineage>
        <taxon>Bacteria</taxon>
        <taxon>Pseudomonadati</taxon>
        <taxon>Acidobacteriota</taxon>
        <taxon>Candidatus Polarisedimenticolia</taxon>
        <taxon>Candidatus Polarisedimenticolales</taxon>
        <taxon>Candidatus Polarisedimenticolaceae</taxon>
        <taxon>Candidatus Polarisedimenticola</taxon>
    </lineage>
</organism>
<accession>A0A8J6Y8N2</accession>
<evidence type="ECO:0000259" key="2">
    <source>
        <dbReference type="Pfam" id="PF10728"/>
    </source>
</evidence>
<feature type="domain" description="Putative oxidoreductase/dehydrogenase Rossmann-like" evidence="1">
    <location>
        <begin position="5"/>
        <end position="118"/>
    </location>
</feature>
<evidence type="ECO:0000313" key="4">
    <source>
        <dbReference type="Proteomes" id="UP000648239"/>
    </source>
</evidence>